<reference evidence="3" key="1">
    <citation type="submission" date="2016-06" db="UniProtKB">
        <authorList>
            <consortium name="WormBaseParasite"/>
        </authorList>
    </citation>
    <scope>IDENTIFICATION</scope>
</reference>
<dbReference type="WBParaSite" id="ECPE_0001330301-mRNA-1">
    <property type="protein sequence ID" value="ECPE_0001330301-mRNA-1"/>
    <property type="gene ID" value="ECPE_0001330301"/>
</dbReference>
<keyword evidence="2" id="KW-1185">Reference proteome</keyword>
<gene>
    <name evidence="1" type="ORF">ECPE_LOCUS13265</name>
</gene>
<name>A0A183B229_9TREM</name>
<evidence type="ECO:0000313" key="2">
    <source>
        <dbReference type="Proteomes" id="UP000272942"/>
    </source>
</evidence>
<dbReference type="AlphaFoldDB" id="A0A183B229"/>
<proteinExistence type="predicted"/>
<evidence type="ECO:0000313" key="3">
    <source>
        <dbReference type="WBParaSite" id="ECPE_0001330301-mRNA-1"/>
    </source>
</evidence>
<reference evidence="1 2" key="2">
    <citation type="submission" date="2018-11" db="EMBL/GenBank/DDBJ databases">
        <authorList>
            <consortium name="Pathogen Informatics"/>
        </authorList>
    </citation>
    <scope>NUCLEOTIDE SEQUENCE [LARGE SCALE GENOMIC DNA]</scope>
    <source>
        <strain evidence="1 2">Egypt</strain>
    </source>
</reference>
<dbReference type="OrthoDB" id="6247559at2759"/>
<dbReference type="Proteomes" id="UP000272942">
    <property type="component" value="Unassembled WGS sequence"/>
</dbReference>
<protein>
    <submittedName>
        <fullName evidence="3">SPX domain-containing protein</fullName>
    </submittedName>
</protein>
<organism evidence="3">
    <name type="scientific">Echinostoma caproni</name>
    <dbReference type="NCBI Taxonomy" id="27848"/>
    <lineage>
        <taxon>Eukaryota</taxon>
        <taxon>Metazoa</taxon>
        <taxon>Spiralia</taxon>
        <taxon>Lophotrochozoa</taxon>
        <taxon>Platyhelminthes</taxon>
        <taxon>Trematoda</taxon>
        <taxon>Digenea</taxon>
        <taxon>Plagiorchiida</taxon>
        <taxon>Echinostomata</taxon>
        <taxon>Echinostomatoidea</taxon>
        <taxon>Echinostomatidae</taxon>
        <taxon>Echinostoma</taxon>
    </lineage>
</organism>
<dbReference type="EMBL" id="UZAN01054677">
    <property type="protein sequence ID" value="VDP90537.1"/>
    <property type="molecule type" value="Genomic_DNA"/>
</dbReference>
<accession>A0A183B229</accession>
<sequence>MKVPRPGIFEDADVWTFLEEFENVTELAGIRSDRGKLTDLRAFLKSRGQRMLDAARRGTEEMEWAAAKDTLIADLDTLADCLKELRSFQTAQLGVGVDALSRAVALHALLDRALTTLNDATRSELLLERFVLMFNDGIRACFIEGKVEGPSFNHVTVCADASYILTRISCSPGVPLVKLPKR</sequence>
<evidence type="ECO:0000313" key="1">
    <source>
        <dbReference type="EMBL" id="VDP90537.1"/>
    </source>
</evidence>